<comment type="subcellular location">
    <subcellularLocation>
        <location evidence="1">Membrane</location>
    </subcellularLocation>
</comment>
<organism evidence="8 9">
    <name type="scientific">Roseibium marinum</name>
    <dbReference type="NCBI Taxonomy" id="281252"/>
    <lineage>
        <taxon>Bacteria</taxon>
        <taxon>Pseudomonadati</taxon>
        <taxon>Pseudomonadota</taxon>
        <taxon>Alphaproteobacteria</taxon>
        <taxon>Hyphomicrobiales</taxon>
        <taxon>Stappiaceae</taxon>
        <taxon>Roseibium</taxon>
    </lineage>
</organism>
<dbReference type="GO" id="GO:0000155">
    <property type="term" value="F:phosphorelay sensor kinase activity"/>
    <property type="evidence" value="ECO:0007669"/>
    <property type="project" value="InterPro"/>
</dbReference>
<protein>
    <submittedName>
        <fullName evidence="8">HAMP domain-containing protein</fullName>
    </submittedName>
</protein>
<evidence type="ECO:0000313" key="9">
    <source>
        <dbReference type="Proteomes" id="UP000236959"/>
    </source>
</evidence>
<accession>A0A2S3V4E4</accession>
<evidence type="ECO:0000259" key="7">
    <source>
        <dbReference type="PROSITE" id="PS50885"/>
    </source>
</evidence>
<dbReference type="PANTHER" id="PTHR24421:SF58">
    <property type="entry name" value="SIGNAL TRANSDUCTION HISTIDINE-PROTEIN KINASE_PHOSPHATASE UHPB"/>
    <property type="match status" value="1"/>
</dbReference>
<evidence type="ECO:0000256" key="1">
    <source>
        <dbReference type="ARBA" id="ARBA00004370"/>
    </source>
</evidence>
<dbReference type="CDD" id="cd16917">
    <property type="entry name" value="HATPase_UhpB-NarQ-NarX-like"/>
    <property type="match status" value="1"/>
</dbReference>
<dbReference type="Proteomes" id="UP000236959">
    <property type="component" value="Unassembled WGS sequence"/>
</dbReference>
<dbReference type="Pfam" id="PF07730">
    <property type="entry name" value="HisKA_3"/>
    <property type="match status" value="1"/>
</dbReference>
<evidence type="ECO:0000313" key="8">
    <source>
        <dbReference type="EMBL" id="POF34806.1"/>
    </source>
</evidence>
<evidence type="ECO:0000256" key="4">
    <source>
        <dbReference type="ARBA" id="ARBA00022777"/>
    </source>
</evidence>
<keyword evidence="4" id="KW-0418">Kinase</keyword>
<reference evidence="8 9" key="1">
    <citation type="submission" date="2018-01" db="EMBL/GenBank/DDBJ databases">
        <title>Genomic Encyclopedia of Archaeal and Bacterial Type Strains, Phase II (KMG-II): from individual species to whole genera.</title>
        <authorList>
            <person name="Goeker M."/>
        </authorList>
    </citation>
    <scope>NUCLEOTIDE SEQUENCE [LARGE SCALE GENOMIC DNA]</scope>
    <source>
        <strain evidence="8 9">DSM 17023</strain>
    </source>
</reference>
<dbReference type="RefSeq" id="WP_103221323.1">
    <property type="nucleotide sequence ID" value="NZ_PPCN01000001.1"/>
</dbReference>
<dbReference type="OrthoDB" id="9778496at2"/>
<dbReference type="GO" id="GO:0046983">
    <property type="term" value="F:protein dimerization activity"/>
    <property type="evidence" value="ECO:0007669"/>
    <property type="project" value="InterPro"/>
</dbReference>
<dbReference type="InterPro" id="IPR036890">
    <property type="entry name" value="HATPase_C_sf"/>
</dbReference>
<feature type="transmembrane region" description="Helical" evidence="6">
    <location>
        <begin position="162"/>
        <end position="187"/>
    </location>
</feature>
<keyword evidence="2" id="KW-0597">Phosphoprotein</keyword>
<keyword evidence="6" id="KW-0812">Transmembrane</keyword>
<evidence type="ECO:0000256" key="2">
    <source>
        <dbReference type="ARBA" id="ARBA00022553"/>
    </source>
</evidence>
<dbReference type="Pfam" id="PF02518">
    <property type="entry name" value="HATPase_c"/>
    <property type="match status" value="1"/>
</dbReference>
<keyword evidence="6" id="KW-0472">Membrane</keyword>
<dbReference type="EMBL" id="PPCN01000001">
    <property type="protein sequence ID" value="POF34806.1"/>
    <property type="molecule type" value="Genomic_DNA"/>
</dbReference>
<dbReference type="AlphaFoldDB" id="A0A2S3V4E4"/>
<dbReference type="InterPro" id="IPR011712">
    <property type="entry name" value="Sig_transdc_His_kin_sub3_dim/P"/>
</dbReference>
<proteinExistence type="predicted"/>
<dbReference type="Gene3D" id="1.20.5.1930">
    <property type="match status" value="1"/>
</dbReference>
<dbReference type="Pfam" id="PF00672">
    <property type="entry name" value="HAMP"/>
    <property type="match status" value="1"/>
</dbReference>
<dbReference type="SMART" id="SM00304">
    <property type="entry name" value="HAMP"/>
    <property type="match status" value="1"/>
</dbReference>
<feature type="domain" description="HAMP" evidence="7">
    <location>
        <begin position="183"/>
        <end position="235"/>
    </location>
</feature>
<dbReference type="Gene3D" id="6.10.340.10">
    <property type="match status" value="1"/>
</dbReference>
<sequence length="442" mass="48262">MRRLLPQLVLRVLAAQLVTVLLGASWILWATADAAREDARVTAERVAVAIAARPDFMGLAFGGVAPVAAFRDWQDFPRWTLIAPGICVEFGANEEPDHRRCGSYLAAVTPPPLWFQQFAERIGLIPAPVTRPVRSRGVTNARVTAIAEPDVIIARAWDRIGYLMRLAFGMAVGGALLTGLLVARLLLPFRTILRSIERLQSGDFSTRQPRQSVAEFDRLGLALNDTANALQEAQDTRTDLTRRLFTVQESERRALARELHDEFGQCLTATRALATAVAQSGETTARDGVRIAEISGQMMQSLRSELSRLRPPDLDELGLDAALQRLVAGWRGRLPSVRFALDLQGDIDAVPDDLALSLYRITQECLTNAIRHGEPKAVTVSLEAGDGIFLTVSDDGGARGELPAGDGYGLLGIRERVYALGGSFTLTPLENGMRARVHLEPF</sequence>
<comment type="caution">
    <text evidence="8">The sequence shown here is derived from an EMBL/GenBank/DDBJ whole genome shotgun (WGS) entry which is preliminary data.</text>
</comment>
<dbReference type="InterPro" id="IPR003594">
    <property type="entry name" value="HATPase_dom"/>
</dbReference>
<keyword evidence="5" id="KW-0902">Two-component regulatory system</keyword>
<keyword evidence="9" id="KW-1185">Reference proteome</keyword>
<evidence type="ECO:0000256" key="6">
    <source>
        <dbReference type="SAM" id="Phobius"/>
    </source>
</evidence>
<dbReference type="Gene3D" id="3.30.565.10">
    <property type="entry name" value="Histidine kinase-like ATPase, C-terminal domain"/>
    <property type="match status" value="1"/>
</dbReference>
<dbReference type="InterPro" id="IPR003660">
    <property type="entry name" value="HAMP_dom"/>
</dbReference>
<dbReference type="GO" id="GO:0016020">
    <property type="term" value="C:membrane"/>
    <property type="evidence" value="ECO:0007669"/>
    <property type="project" value="UniProtKB-SubCell"/>
</dbReference>
<name>A0A2S3V4E4_9HYPH</name>
<dbReference type="SUPFAM" id="SSF55874">
    <property type="entry name" value="ATPase domain of HSP90 chaperone/DNA topoisomerase II/histidine kinase"/>
    <property type="match status" value="1"/>
</dbReference>
<keyword evidence="6" id="KW-1133">Transmembrane helix</keyword>
<evidence type="ECO:0000256" key="5">
    <source>
        <dbReference type="ARBA" id="ARBA00023012"/>
    </source>
</evidence>
<dbReference type="PROSITE" id="PS50885">
    <property type="entry name" value="HAMP"/>
    <property type="match status" value="1"/>
</dbReference>
<evidence type="ECO:0000256" key="3">
    <source>
        <dbReference type="ARBA" id="ARBA00022679"/>
    </source>
</evidence>
<dbReference type="PANTHER" id="PTHR24421">
    <property type="entry name" value="NITRATE/NITRITE SENSOR PROTEIN NARX-RELATED"/>
    <property type="match status" value="1"/>
</dbReference>
<gene>
    <name evidence="8" type="ORF">CLV41_1011266</name>
</gene>
<keyword evidence="3" id="KW-0808">Transferase</keyword>
<dbReference type="InterPro" id="IPR050482">
    <property type="entry name" value="Sensor_HK_TwoCompSys"/>
</dbReference>